<proteinExistence type="predicted"/>
<name>A0A844THU3_9BRAD</name>
<evidence type="ECO:0000313" key="2">
    <source>
        <dbReference type="EMBL" id="MVT78528.1"/>
    </source>
</evidence>
<comment type="caution">
    <text evidence="2">The sequence shown here is derived from an EMBL/GenBank/DDBJ whole genome shotgun (WGS) entry which is preliminary data.</text>
</comment>
<feature type="transmembrane region" description="Helical" evidence="1">
    <location>
        <begin position="98"/>
        <end position="118"/>
    </location>
</feature>
<gene>
    <name evidence="2" type="ORF">GPL20_36815</name>
</gene>
<keyword evidence="1" id="KW-0472">Membrane</keyword>
<keyword evidence="1" id="KW-0812">Transmembrane</keyword>
<organism evidence="2 3">
    <name type="scientific">Bradyrhizobium cajani</name>
    <dbReference type="NCBI Taxonomy" id="1928661"/>
    <lineage>
        <taxon>Bacteria</taxon>
        <taxon>Pseudomonadati</taxon>
        <taxon>Pseudomonadota</taxon>
        <taxon>Alphaproteobacteria</taxon>
        <taxon>Hyphomicrobiales</taxon>
        <taxon>Nitrobacteraceae</taxon>
        <taxon>Bradyrhizobium</taxon>
    </lineage>
</organism>
<accession>A0A844THU3</accession>
<reference evidence="2 3" key="1">
    <citation type="submission" date="2019-12" db="EMBL/GenBank/DDBJ databases">
        <title>Draft genome sequences Bradyrhizobium cajani AMBPC1010, Bradyrhizobium pachyrhizi AMBPC1040 and Bradyrhizobium yuanmingense ALSPC3051, three plant growth promoting strains isolated from nodules of Cajanus cajan L. in Dominican Republic.</title>
        <authorList>
            <person name="Flores-Felix J.D."/>
            <person name="Araujo J."/>
            <person name="Diaz-Alcantara C."/>
            <person name="Gonzalez-Andres F."/>
            <person name="Velazquez E."/>
        </authorList>
    </citation>
    <scope>NUCLEOTIDE SEQUENCE [LARGE SCALE GENOMIC DNA]</scope>
    <source>
        <strain evidence="2 3">1010</strain>
    </source>
</reference>
<dbReference type="RefSeq" id="WP_157337342.1">
    <property type="nucleotide sequence ID" value="NZ_JANADL010000075.1"/>
</dbReference>
<evidence type="ECO:0000313" key="3">
    <source>
        <dbReference type="Proteomes" id="UP000449969"/>
    </source>
</evidence>
<sequence length="138" mass="14947">MGVVLSASGEGNLQMFRDLIAAITVISVIGISFASFYLCIGMAKRQVAVWRRGSTYMFVRSNGMGGVQRRAREVWIKELGYGEPEAAMIARYQSRAGLTAFVGCTLLFLVIAAVLQHFDSTCTGCGIRGERPATTTGR</sequence>
<feature type="transmembrane region" description="Helical" evidence="1">
    <location>
        <begin position="20"/>
        <end position="43"/>
    </location>
</feature>
<dbReference type="AlphaFoldDB" id="A0A844THU3"/>
<dbReference type="Proteomes" id="UP000449969">
    <property type="component" value="Unassembled WGS sequence"/>
</dbReference>
<dbReference type="EMBL" id="WQNE01000058">
    <property type="protein sequence ID" value="MVT78528.1"/>
    <property type="molecule type" value="Genomic_DNA"/>
</dbReference>
<keyword evidence="1" id="KW-1133">Transmembrane helix</keyword>
<evidence type="ECO:0000256" key="1">
    <source>
        <dbReference type="SAM" id="Phobius"/>
    </source>
</evidence>
<protein>
    <submittedName>
        <fullName evidence="2">Uncharacterized protein</fullName>
    </submittedName>
</protein>
<keyword evidence="3" id="KW-1185">Reference proteome</keyword>